<gene>
    <name evidence="3" type="ORF">LCDPAC01_01390</name>
</gene>
<dbReference type="InterPro" id="IPR003959">
    <property type="entry name" value="ATPase_AAA_core"/>
</dbReference>
<dbReference type="SMART" id="SM00382">
    <property type="entry name" value="AAA"/>
    <property type="match status" value="1"/>
</dbReference>
<evidence type="ECO:0000259" key="2">
    <source>
        <dbReference type="SMART" id="SM00382"/>
    </source>
</evidence>
<sequence>MDKAKLIYTILIFITILYICRSLFYLYKHAVGGVSTKGKIIGVAVILLSILLALWIVYHADKEDTTVETETDYSSTYSSESTCESPPDKYEDIKLRTVKYSDITDMKQIGWKEFRDLIDSAKFISEMCNSIILSSQIKLKRYKELRASLSSTSKTDKINKDTSLDVRKEIDDIMYKLSEIPRTITESKTRHCLRTAFKHGESIVSRSEVKDLIARQICSFSKNPKVFTNNFQNICILGQSGVGKTKLAKTIAQIYSCCGILARDKVIMTTKESFTTAYVNESAKMTRRLLMKGLEGVVCIDEAYDMTQKGFFNIDHGTEAITEMVNHLDKYVGLGIVIASGYKIPMEERFLKANEGMNRRFPHIIVLEQYNSKELFILCSMFLKNLDMVLSTECAEFLWGHIHNIYSTNPEIFDKQAGDMLNLSAIVGRITYSSSDLTFNNDYEKIITKAMKCFVRQKNDTHKTAYN</sequence>
<dbReference type="PANTHER" id="PTHR43392">
    <property type="entry name" value="AAA-TYPE ATPASE FAMILY PROTEIN / ANKYRIN REPEAT FAMILY PROTEIN"/>
    <property type="match status" value="1"/>
</dbReference>
<accession>A0A481YMW9</accession>
<feature type="domain" description="AAA+ ATPase" evidence="2">
    <location>
        <begin position="230"/>
        <end position="371"/>
    </location>
</feature>
<dbReference type="Pfam" id="PF00004">
    <property type="entry name" value="AAA"/>
    <property type="match status" value="1"/>
</dbReference>
<name>A0A481YMW9_9VIRU</name>
<dbReference type="EMBL" id="MK500283">
    <property type="protein sequence ID" value="QBK84658.1"/>
    <property type="molecule type" value="Genomic_DNA"/>
</dbReference>
<keyword evidence="1" id="KW-0812">Transmembrane</keyword>
<keyword evidence="1" id="KW-1133">Transmembrane helix</keyword>
<dbReference type="GO" id="GO:0016887">
    <property type="term" value="F:ATP hydrolysis activity"/>
    <property type="evidence" value="ECO:0007669"/>
    <property type="project" value="InterPro"/>
</dbReference>
<organism evidence="3">
    <name type="scientific">Pithovirus LCDPAC01</name>
    <dbReference type="NCBI Taxonomy" id="2506600"/>
    <lineage>
        <taxon>Viruses</taxon>
        <taxon>Pithoviruses</taxon>
    </lineage>
</organism>
<keyword evidence="1" id="KW-0472">Membrane</keyword>
<dbReference type="SUPFAM" id="SSF52540">
    <property type="entry name" value="P-loop containing nucleoside triphosphate hydrolases"/>
    <property type="match status" value="1"/>
</dbReference>
<dbReference type="GO" id="GO:0005524">
    <property type="term" value="F:ATP binding"/>
    <property type="evidence" value="ECO:0007669"/>
    <property type="project" value="InterPro"/>
</dbReference>
<feature type="transmembrane region" description="Helical" evidence="1">
    <location>
        <begin position="39"/>
        <end position="58"/>
    </location>
</feature>
<reference evidence="3" key="1">
    <citation type="journal article" date="2019" name="MBio">
        <title>Virus Genomes from Deep Sea Sediments Expand the Ocean Megavirome and Support Independent Origins of Viral Gigantism.</title>
        <authorList>
            <person name="Backstrom D."/>
            <person name="Yutin N."/>
            <person name="Jorgensen S.L."/>
            <person name="Dharamshi J."/>
            <person name="Homa F."/>
            <person name="Zaremba-Niedwiedzka K."/>
            <person name="Spang A."/>
            <person name="Wolf Y.I."/>
            <person name="Koonin E.V."/>
            <person name="Ettema T.J."/>
        </authorList>
    </citation>
    <scope>NUCLEOTIDE SEQUENCE</scope>
</reference>
<feature type="transmembrane region" description="Helical" evidence="1">
    <location>
        <begin position="6"/>
        <end position="27"/>
    </location>
</feature>
<evidence type="ECO:0000313" key="3">
    <source>
        <dbReference type="EMBL" id="QBK84658.1"/>
    </source>
</evidence>
<dbReference type="PANTHER" id="PTHR43392:SF2">
    <property type="entry name" value="AAA-TYPE ATPASE FAMILY PROTEIN _ ANKYRIN REPEAT FAMILY PROTEIN"/>
    <property type="match status" value="1"/>
</dbReference>
<dbReference type="InterPro" id="IPR003593">
    <property type="entry name" value="AAA+_ATPase"/>
</dbReference>
<protein>
    <submittedName>
        <fullName evidence="3">ATPase family protein</fullName>
    </submittedName>
</protein>
<evidence type="ECO:0000256" key="1">
    <source>
        <dbReference type="SAM" id="Phobius"/>
    </source>
</evidence>
<dbReference type="InterPro" id="IPR027417">
    <property type="entry name" value="P-loop_NTPase"/>
</dbReference>
<dbReference type="InterPro" id="IPR050773">
    <property type="entry name" value="CbxX/CfxQ_RuBisCO_ESX"/>
</dbReference>
<dbReference type="Gene3D" id="3.40.50.300">
    <property type="entry name" value="P-loop containing nucleotide triphosphate hydrolases"/>
    <property type="match status" value="1"/>
</dbReference>
<proteinExistence type="predicted"/>